<dbReference type="NCBIfam" id="TIGR02273">
    <property type="entry name" value="16S_RimM"/>
    <property type="match status" value="1"/>
</dbReference>
<comment type="domain">
    <text evidence="5">The PRC barrel domain binds ribosomal protein uS19.</text>
</comment>
<dbReference type="InterPro" id="IPR056792">
    <property type="entry name" value="PRC_RimM"/>
</dbReference>
<comment type="function">
    <text evidence="5">An accessory protein needed during the final step in the assembly of 30S ribosomal subunit, possibly for assembly of the head region. Essential for efficient processing of 16S rRNA. May be needed both before and after RbfA during the maturation of 16S rRNA. It has affinity for free ribosomal 30S subunits but not for 70S ribosomes.</text>
</comment>
<dbReference type="InterPro" id="IPR011033">
    <property type="entry name" value="PRC_barrel-like_sf"/>
</dbReference>
<organism evidence="8 9">
    <name type="scientific">Gloeobacter kilaueensis (strain ATCC BAA-2537 / CCAP 1431/1 / ULC 316 / JS1)</name>
    <dbReference type="NCBI Taxonomy" id="1183438"/>
    <lineage>
        <taxon>Bacteria</taxon>
        <taxon>Bacillati</taxon>
        <taxon>Cyanobacteriota</taxon>
        <taxon>Cyanophyceae</taxon>
        <taxon>Gloeobacterales</taxon>
        <taxon>Gloeobacteraceae</taxon>
        <taxon>Gloeobacter</taxon>
    </lineage>
</organism>
<dbReference type="GO" id="GO:0005737">
    <property type="term" value="C:cytoplasm"/>
    <property type="evidence" value="ECO:0007669"/>
    <property type="project" value="UniProtKB-SubCell"/>
</dbReference>
<sequence length="197" mass="21138">MSPDPPPVQNWLPIGRIVAAQGLRGEVRVQPLTDFGERLTRSGPRQLQPPGAPARTLELLSGRPLAGKGLFVCRFAGVADRSAAEALVGATLAVAEAERPTLAAGEFWLPDLMNAVVYRKDDPQPIGKVEDILRAGNDLLALRLVDGRRVLVPFVEALVPEVDLEAGRIVVVPIAGLLDPENAERDRPDLEGEQPEG</sequence>
<dbReference type="EMBL" id="CP003587">
    <property type="protein sequence ID" value="AGY56362.1"/>
    <property type="molecule type" value="Genomic_DNA"/>
</dbReference>
<evidence type="ECO:0000256" key="1">
    <source>
        <dbReference type="ARBA" id="ARBA00022490"/>
    </source>
</evidence>
<evidence type="ECO:0000313" key="8">
    <source>
        <dbReference type="EMBL" id="AGY56362.1"/>
    </source>
</evidence>
<dbReference type="HOGENOM" id="CLU_077636_3_0_3"/>
<evidence type="ECO:0000256" key="3">
    <source>
        <dbReference type="ARBA" id="ARBA00022552"/>
    </source>
</evidence>
<evidence type="ECO:0000259" key="6">
    <source>
        <dbReference type="Pfam" id="PF01782"/>
    </source>
</evidence>
<dbReference type="OrthoDB" id="9810331at2"/>
<dbReference type="RefSeq" id="WP_023171355.1">
    <property type="nucleotide sequence ID" value="NC_022600.1"/>
</dbReference>
<name>U5QBV2_GLOK1</name>
<evidence type="ECO:0000313" key="9">
    <source>
        <dbReference type="Proteomes" id="UP000017396"/>
    </source>
</evidence>
<evidence type="ECO:0000256" key="5">
    <source>
        <dbReference type="HAMAP-Rule" id="MF_00014"/>
    </source>
</evidence>
<evidence type="ECO:0000256" key="4">
    <source>
        <dbReference type="ARBA" id="ARBA00023186"/>
    </source>
</evidence>
<dbReference type="InterPro" id="IPR009000">
    <property type="entry name" value="Transl_B-barrel_sf"/>
</dbReference>
<dbReference type="Pfam" id="PF01782">
    <property type="entry name" value="RimM"/>
    <property type="match status" value="1"/>
</dbReference>
<dbReference type="GO" id="GO:0042274">
    <property type="term" value="P:ribosomal small subunit biogenesis"/>
    <property type="evidence" value="ECO:0007669"/>
    <property type="project" value="UniProtKB-UniRule"/>
</dbReference>
<comment type="similarity">
    <text evidence="5">Belongs to the RimM family.</text>
</comment>
<dbReference type="Gene3D" id="2.30.30.240">
    <property type="entry name" value="PRC-barrel domain"/>
    <property type="match status" value="1"/>
</dbReference>
<accession>U5QBV2</accession>
<keyword evidence="9" id="KW-1185">Reference proteome</keyword>
<reference evidence="8 9" key="1">
    <citation type="journal article" date="2013" name="PLoS ONE">
        <title>Cultivation and Complete Genome Sequencing of Gloeobacter kilaueensis sp. nov., from a Lava Cave in Kilauea Caldera, Hawai'i.</title>
        <authorList>
            <person name="Saw J.H."/>
            <person name="Schatz M."/>
            <person name="Brown M.V."/>
            <person name="Kunkel D.D."/>
            <person name="Foster J.S."/>
            <person name="Shick H."/>
            <person name="Christensen S."/>
            <person name="Hou S."/>
            <person name="Wan X."/>
            <person name="Donachie S.P."/>
        </authorList>
    </citation>
    <scope>NUCLEOTIDE SEQUENCE [LARGE SCALE GENOMIC DNA]</scope>
    <source>
        <strain evidence="9">JS</strain>
    </source>
</reference>
<dbReference type="PATRIC" id="fig|1183438.3.peg.115"/>
<protein>
    <recommendedName>
        <fullName evidence="5">Ribosome maturation factor RimM</fullName>
    </recommendedName>
</protein>
<gene>
    <name evidence="5 8" type="primary">rimM</name>
    <name evidence="8" type="ORF">GKIL_0115</name>
</gene>
<dbReference type="PANTHER" id="PTHR33692:SF1">
    <property type="entry name" value="RIBOSOME MATURATION FACTOR RIMM"/>
    <property type="match status" value="1"/>
</dbReference>
<dbReference type="Proteomes" id="UP000017396">
    <property type="component" value="Chromosome"/>
</dbReference>
<dbReference type="GO" id="GO:0043022">
    <property type="term" value="F:ribosome binding"/>
    <property type="evidence" value="ECO:0007669"/>
    <property type="project" value="InterPro"/>
</dbReference>
<dbReference type="SUPFAM" id="SSF50346">
    <property type="entry name" value="PRC-barrel domain"/>
    <property type="match status" value="1"/>
</dbReference>
<dbReference type="SUPFAM" id="SSF50447">
    <property type="entry name" value="Translation proteins"/>
    <property type="match status" value="1"/>
</dbReference>
<feature type="domain" description="RimM N-terminal" evidence="6">
    <location>
        <begin position="14"/>
        <end position="97"/>
    </location>
</feature>
<feature type="domain" description="Ribosome maturation factor RimM PRC barrel" evidence="7">
    <location>
        <begin position="120"/>
        <end position="175"/>
    </location>
</feature>
<keyword evidence="3 5" id="KW-0698">rRNA processing</keyword>
<dbReference type="Pfam" id="PF24986">
    <property type="entry name" value="PRC_RimM"/>
    <property type="match status" value="1"/>
</dbReference>
<dbReference type="HAMAP" id="MF_00014">
    <property type="entry name" value="Ribosome_mat_RimM"/>
    <property type="match status" value="1"/>
</dbReference>
<comment type="subunit">
    <text evidence="5">Binds ribosomal protein uS19.</text>
</comment>
<dbReference type="InterPro" id="IPR011961">
    <property type="entry name" value="RimM"/>
</dbReference>
<dbReference type="Gene3D" id="2.40.30.60">
    <property type="entry name" value="RimM"/>
    <property type="match status" value="1"/>
</dbReference>
<comment type="subcellular location">
    <subcellularLocation>
        <location evidence="5">Cytoplasm</location>
    </subcellularLocation>
</comment>
<dbReference type="PANTHER" id="PTHR33692">
    <property type="entry name" value="RIBOSOME MATURATION FACTOR RIMM"/>
    <property type="match status" value="1"/>
</dbReference>
<dbReference type="STRING" id="1183438.GKIL_0115"/>
<evidence type="ECO:0000256" key="2">
    <source>
        <dbReference type="ARBA" id="ARBA00022517"/>
    </source>
</evidence>
<dbReference type="GO" id="GO:0006364">
    <property type="term" value="P:rRNA processing"/>
    <property type="evidence" value="ECO:0007669"/>
    <property type="project" value="UniProtKB-UniRule"/>
</dbReference>
<dbReference type="GO" id="GO:0005840">
    <property type="term" value="C:ribosome"/>
    <property type="evidence" value="ECO:0007669"/>
    <property type="project" value="InterPro"/>
</dbReference>
<proteinExistence type="inferred from homology"/>
<evidence type="ECO:0000259" key="7">
    <source>
        <dbReference type="Pfam" id="PF24986"/>
    </source>
</evidence>
<keyword evidence="2 5" id="KW-0690">Ribosome biogenesis</keyword>
<dbReference type="KEGG" id="glj:GKIL_0115"/>
<dbReference type="AlphaFoldDB" id="U5QBV2"/>
<keyword evidence="4 5" id="KW-0143">Chaperone</keyword>
<dbReference type="InterPro" id="IPR002676">
    <property type="entry name" value="RimM_N"/>
</dbReference>
<keyword evidence="1 5" id="KW-0963">Cytoplasm</keyword>
<dbReference type="eggNOG" id="COG0806">
    <property type="taxonomic scope" value="Bacteria"/>
</dbReference>
<dbReference type="InterPro" id="IPR036976">
    <property type="entry name" value="RimM_N_sf"/>
</dbReference>